<dbReference type="PANTHER" id="PTHR13044">
    <property type="entry name" value="ACTIVATING TRANSCRIPTION FACTOR ATF 4/5"/>
    <property type="match status" value="1"/>
</dbReference>
<dbReference type="OrthoDB" id="1939598at2759"/>
<evidence type="ECO:0000313" key="9">
    <source>
        <dbReference type="EMBL" id="KAF7729336.1"/>
    </source>
</evidence>
<keyword evidence="3" id="KW-0238">DNA-binding</keyword>
<dbReference type="GO" id="GO:0005634">
    <property type="term" value="C:nucleus"/>
    <property type="evidence" value="ECO:0007669"/>
    <property type="project" value="UniProtKB-SubCell"/>
</dbReference>
<name>A0A8H7BV00_9FUNG</name>
<dbReference type="EMBL" id="JABAYA010000026">
    <property type="protein sequence ID" value="KAF7729336.1"/>
    <property type="molecule type" value="Genomic_DNA"/>
</dbReference>
<evidence type="ECO:0000256" key="7">
    <source>
        <dbReference type="SAM" id="MobiDB-lite"/>
    </source>
</evidence>
<dbReference type="Gene3D" id="1.20.5.170">
    <property type="match status" value="1"/>
</dbReference>
<dbReference type="PROSITE" id="PS50217">
    <property type="entry name" value="BZIP"/>
    <property type="match status" value="1"/>
</dbReference>
<sequence>MSYISQLNLLGDDSPLPISEESLTEELSLWANAQFTFDSEPGSALLNDQLKGKPTENMFQTLSSFSELAHPPVTTGSADKTTTKSENNSTSIGGFVQPYVAPSFFMNPVQHHQQPIQSVHPVMNPTSLPRLAPAPAGNAVESVLLPETPAARKRKASNDHEPSEKAAAEEDKRRRNTAASARFRMKKKLREQALEQTAKEMTEKAEALEQRVKELEMEAKWLRALVVEKDPRLLNEPHGEA</sequence>
<dbReference type="InterPro" id="IPR046347">
    <property type="entry name" value="bZIP_sf"/>
</dbReference>
<evidence type="ECO:0000256" key="4">
    <source>
        <dbReference type="ARBA" id="ARBA00023163"/>
    </source>
</evidence>
<gene>
    <name evidence="9" type="ORF">EC973_004592</name>
</gene>
<protein>
    <recommendedName>
        <fullName evidence="8">BZIP domain-containing protein</fullName>
    </recommendedName>
</protein>
<evidence type="ECO:0000256" key="6">
    <source>
        <dbReference type="SAM" id="Coils"/>
    </source>
</evidence>
<evidence type="ECO:0000256" key="5">
    <source>
        <dbReference type="ARBA" id="ARBA00023242"/>
    </source>
</evidence>
<dbReference type="PROSITE" id="PS00036">
    <property type="entry name" value="BZIP_BASIC"/>
    <property type="match status" value="1"/>
</dbReference>
<dbReference type="Pfam" id="PF07716">
    <property type="entry name" value="bZIP_2"/>
    <property type="match status" value="1"/>
</dbReference>
<evidence type="ECO:0000256" key="2">
    <source>
        <dbReference type="ARBA" id="ARBA00023015"/>
    </source>
</evidence>
<dbReference type="PANTHER" id="PTHR13044:SF14">
    <property type="entry name" value="CRYPTOCEPHAL, ISOFORM A"/>
    <property type="match status" value="1"/>
</dbReference>
<dbReference type="Proteomes" id="UP000605846">
    <property type="component" value="Unassembled WGS sequence"/>
</dbReference>
<feature type="coiled-coil region" evidence="6">
    <location>
        <begin position="191"/>
        <end position="225"/>
    </location>
</feature>
<reference evidence="9" key="1">
    <citation type="submission" date="2020-01" db="EMBL/GenBank/DDBJ databases">
        <title>Genome Sequencing of Three Apophysomyces-Like Fungal Strains Confirms a Novel Fungal Genus in the Mucoromycota with divergent Burkholderia-like Endosymbiotic Bacteria.</title>
        <authorList>
            <person name="Stajich J.E."/>
            <person name="Macias A.M."/>
            <person name="Carter-House D."/>
            <person name="Lovett B."/>
            <person name="Kasson L.R."/>
            <person name="Berry K."/>
            <person name="Grigoriev I."/>
            <person name="Chang Y."/>
            <person name="Spatafora J."/>
            <person name="Kasson M.T."/>
        </authorList>
    </citation>
    <scope>NUCLEOTIDE SEQUENCE</scope>
    <source>
        <strain evidence="9">NRRL A-21654</strain>
    </source>
</reference>
<dbReference type="AlphaFoldDB" id="A0A8H7BV00"/>
<dbReference type="SUPFAM" id="SSF57959">
    <property type="entry name" value="Leucine zipper domain"/>
    <property type="match status" value="1"/>
</dbReference>
<dbReference type="GO" id="GO:0000977">
    <property type="term" value="F:RNA polymerase II transcription regulatory region sequence-specific DNA binding"/>
    <property type="evidence" value="ECO:0007669"/>
    <property type="project" value="TreeGrafter"/>
</dbReference>
<evidence type="ECO:0000256" key="3">
    <source>
        <dbReference type="ARBA" id="ARBA00023125"/>
    </source>
</evidence>
<proteinExistence type="predicted"/>
<feature type="region of interest" description="Disordered" evidence="7">
    <location>
        <begin position="69"/>
        <end position="89"/>
    </location>
</feature>
<accession>A0A8H7BV00</accession>
<keyword evidence="4" id="KW-0804">Transcription</keyword>
<evidence type="ECO:0000256" key="1">
    <source>
        <dbReference type="ARBA" id="ARBA00004123"/>
    </source>
</evidence>
<keyword evidence="6" id="KW-0175">Coiled coil</keyword>
<keyword evidence="10" id="KW-1185">Reference proteome</keyword>
<comment type="caution">
    <text evidence="9">The sequence shown here is derived from an EMBL/GenBank/DDBJ whole genome shotgun (WGS) entry which is preliminary data.</text>
</comment>
<keyword evidence="2" id="KW-0805">Transcription regulation</keyword>
<evidence type="ECO:0000259" key="8">
    <source>
        <dbReference type="PROSITE" id="PS50217"/>
    </source>
</evidence>
<feature type="region of interest" description="Disordered" evidence="7">
    <location>
        <begin position="143"/>
        <end position="186"/>
    </location>
</feature>
<feature type="domain" description="BZIP" evidence="8">
    <location>
        <begin position="166"/>
        <end position="229"/>
    </location>
</feature>
<comment type="subcellular location">
    <subcellularLocation>
        <location evidence="1">Nucleus</location>
    </subcellularLocation>
</comment>
<dbReference type="CDD" id="cd14705">
    <property type="entry name" value="bZIP_Zip1"/>
    <property type="match status" value="1"/>
</dbReference>
<dbReference type="GO" id="GO:0001228">
    <property type="term" value="F:DNA-binding transcription activator activity, RNA polymerase II-specific"/>
    <property type="evidence" value="ECO:0007669"/>
    <property type="project" value="TreeGrafter"/>
</dbReference>
<keyword evidence="5" id="KW-0539">Nucleus</keyword>
<evidence type="ECO:0000313" key="10">
    <source>
        <dbReference type="Proteomes" id="UP000605846"/>
    </source>
</evidence>
<organism evidence="9 10">
    <name type="scientific">Apophysomyces ossiformis</name>
    <dbReference type="NCBI Taxonomy" id="679940"/>
    <lineage>
        <taxon>Eukaryota</taxon>
        <taxon>Fungi</taxon>
        <taxon>Fungi incertae sedis</taxon>
        <taxon>Mucoromycota</taxon>
        <taxon>Mucoromycotina</taxon>
        <taxon>Mucoromycetes</taxon>
        <taxon>Mucorales</taxon>
        <taxon>Mucorineae</taxon>
        <taxon>Mucoraceae</taxon>
        <taxon>Apophysomyces</taxon>
    </lineage>
</organism>
<feature type="compositionally biased region" description="Basic and acidic residues" evidence="7">
    <location>
        <begin position="156"/>
        <end position="173"/>
    </location>
</feature>
<dbReference type="InterPro" id="IPR004827">
    <property type="entry name" value="bZIP"/>
</dbReference>